<dbReference type="InterPro" id="IPR031322">
    <property type="entry name" value="Shikimate/glucono_kinase"/>
</dbReference>
<comment type="cofactor">
    <cofactor evidence="7">
        <name>Mg(2+)</name>
        <dbReference type="ChEBI" id="CHEBI:18420"/>
    </cofactor>
    <text evidence="7">Binds 1 Mg(2+) ion per subunit.</text>
</comment>
<keyword evidence="1 7" id="KW-0028">Amino-acid biosynthesis</keyword>
<keyword evidence="7" id="KW-0963">Cytoplasm</keyword>
<accession>A0ABT0M8T3</accession>
<keyword evidence="9" id="KW-1185">Reference proteome</keyword>
<dbReference type="Gene3D" id="3.40.50.300">
    <property type="entry name" value="P-loop containing nucleotide triphosphate hydrolases"/>
    <property type="match status" value="1"/>
</dbReference>
<dbReference type="RefSeq" id="WP_249098975.1">
    <property type="nucleotide sequence ID" value="NZ_JAMAST010000003.1"/>
</dbReference>
<dbReference type="InterPro" id="IPR027417">
    <property type="entry name" value="P-loop_NTPase"/>
</dbReference>
<proteinExistence type="inferred from homology"/>
<evidence type="ECO:0000256" key="5">
    <source>
        <dbReference type="ARBA" id="ARBA00022840"/>
    </source>
</evidence>
<comment type="caution">
    <text evidence="8">The sequence shown here is derived from an EMBL/GenBank/DDBJ whole genome shotgun (WGS) entry which is preliminary data.</text>
</comment>
<dbReference type="HAMAP" id="MF_00109">
    <property type="entry name" value="Shikimate_kinase"/>
    <property type="match status" value="1"/>
</dbReference>
<evidence type="ECO:0000256" key="7">
    <source>
        <dbReference type="HAMAP-Rule" id="MF_00109"/>
    </source>
</evidence>
<feature type="binding site" evidence="7">
    <location>
        <position position="33"/>
    </location>
    <ligand>
        <name>substrate</name>
    </ligand>
</feature>
<evidence type="ECO:0000313" key="8">
    <source>
        <dbReference type="EMBL" id="MCL1631293.1"/>
    </source>
</evidence>
<comment type="catalytic activity">
    <reaction evidence="7">
        <text>shikimate + ATP = 3-phosphoshikimate + ADP + H(+)</text>
        <dbReference type="Rhea" id="RHEA:13121"/>
        <dbReference type="ChEBI" id="CHEBI:15378"/>
        <dbReference type="ChEBI" id="CHEBI:30616"/>
        <dbReference type="ChEBI" id="CHEBI:36208"/>
        <dbReference type="ChEBI" id="CHEBI:145989"/>
        <dbReference type="ChEBI" id="CHEBI:456216"/>
        <dbReference type="EC" id="2.7.1.71"/>
    </reaction>
</comment>
<keyword evidence="7" id="KW-0479">Metal-binding</keyword>
<protein>
    <recommendedName>
        <fullName evidence="7">Shikimate kinase</fullName>
        <shortName evidence="7">SK</shortName>
        <ecNumber evidence="7">2.7.1.71</ecNumber>
    </recommendedName>
</protein>
<dbReference type="PANTHER" id="PTHR21087:SF16">
    <property type="entry name" value="SHIKIMATE KINASE 1, CHLOROPLASTIC"/>
    <property type="match status" value="1"/>
</dbReference>
<keyword evidence="3 7" id="KW-0547">Nucleotide-binding</keyword>
<evidence type="ECO:0000256" key="2">
    <source>
        <dbReference type="ARBA" id="ARBA00022679"/>
    </source>
</evidence>
<feature type="binding site" evidence="7">
    <location>
        <position position="135"/>
    </location>
    <ligand>
        <name>substrate</name>
    </ligand>
</feature>
<dbReference type="SUPFAM" id="SSF52540">
    <property type="entry name" value="P-loop containing nucleoside triphosphate hydrolases"/>
    <property type="match status" value="1"/>
</dbReference>
<dbReference type="PANTHER" id="PTHR21087">
    <property type="entry name" value="SHIKIMATE KINASE"/>
    <property type="match status" value="1"/>
</dbReference>
<feature type="binding site" evidence="7">
    <location>
        <position position="78"/>
    </location>
    <ligand>
        <name>substrate</name>
    </ligand>
</feature>
<keyword evidence="4 7" id="KW-0418">Kinase</keyword>
<dbReference type="InterPro" id="IPR000623">
    <property type="entry name" value="Shikimate_kinase/TSH1"/>
</dbReference>
<evidence type="ECO:0000256" key="4">
    <source>
        <dbReference type="ARBA" id="ARBA00022777"/>
    </source>
</evidence>
<evidence type="ECO:0000313" key="9">
    <source>
        <dbReference type="Proteomes" id="UP001203004"/>
    </source>
</evidence>
<dbReference type="Proteomes" id="UP001203004">
    <property type="component" value="Unassembled WGS sequence"/>
</dbReference>
<dbReference type="Pfam" id="PF01202">
    <property type="entry name" value="SKI"/>
    <property type="match status" value="1"/>
</dbReference>
<dbReference type="CDD" id="cd00464">
    <property type="entry name" value="SK"/>
    <property type="match status" value="1"/>
</dbReference>
<keyword evidence="6 7" id="KW-0057">Aromatic amino acid biosynthesis</keyword>
<keyword evidence="7" id="KW-0460">Magnesium</keyword>
<comment type="pathway">
    <text evidence="7">Metabolic intermediate biosynthesis; chorismate biosynthesis; chorismate from D-erythrose 4-phosphate and phosphoenolpyruvate: step 5/7.</text>
</comment>
<dbReference type="EC" id="2.7.1.71" evidence="7"/>
<comment type="subcellular location">
    <subcellularLocation>
        <location evidence="7">Cytoplasm</location>
    </subcellularLocation>
</comment>
<dbReference type="GO" id="GO:0016301">
    <property type="term" value="F:kinase activity"/>
    <property type="evidence" value="ECO:0007669"/>
    <property type="project" value="UniProtKB-KW"/>
</dbReference>
<organism evidence="8 9">
    <name type="scientific">Sporolactobacillus mangiferae</name>
    <dbReference type="NCBI Taxonomy" id="2940498"/>
    <lineage>
        <taxon>Bacteria</taxon>
        <taxon>Bacillati</taxon>
        <taxon>Bacillota</taxon>
        <taxon>Bacilli</taxon>
        <taxon>Bacillales</taxon>
        <taxon>Sporolactobacillaceae</taxon>
        <taxon>Sporolactobacillus</taxon>
    </lineage>
</organism>
<feature type="binding site" evidence="7">
    <location>
        <position position="15"/>
    </location>
    <ligand>
        <name>Mg(2+)</name>
        <dbReference type="ChEBI" id="CHEBI:18420"/>
    </ligand>
</feature>
<feature type="binding site" evidence="7">
    <location>
        <begin position="11"/>
        <end position="16"/>
    </location>
    <ligand>
        <name>ATP</name>
        <dbReference type="ChEBI" id="CHEBI:30616"/>
    </ligand>
</feature>
<keyword evidence="5 7" id="KW-0067">ATP-binding</keyword>
<dbReference type="EMBL" id="JAMAST010000003">
    <property type="protein sequence ID" value="MCL1631293.1"/>
    <property type="molecule type" value="Genomic_DNA"/>
</dbReference>
<evidence type="ECO:0000256" key="1">
    <source>
        <dbReference type="ARBA" id="ARBA00022605"/>
    </source>
</evidence>
<sequence>MTRLILIGFMGSGKTTIGRLLANALRLPHLDLDDLVAADANCSIAQIFTDQGEAYFRDLESQALISVIRKPGILSTGGGTPVREENRQLLIDSDTPVVFLKASPEVIVNRLKGDHNRPLLRQLDTNQFMELYRKREWFYNQAADMTIDTDKKTPEKIMREILAQIREVPV</sequence>
<comment type="function">
    <text evidence="7">Catalyzes the specific phosphorylation of the 3-hydroxyl group of shikimic acid using ATP as a cosubstrate.</text>
</comment>
<evidence type="ECO:0000256" key="6">
    <source>
        <dbReference type="ARBA" id="ARBA00023141"/>
    </source>
</evidence>
<reference evidence="8 9" key="1">
    <citation type="submission" date="2022-05" db="EMBL/GenBank/DDBJ databases">
        <title>Sporolactobacillus sp nov CPB3-1, isolated from tree bark (Mangifera indica L.).</title>
        <authorList>
            <person name="Phuengjayaem S."/>
            <person name="Tanasupawat S."/>
        </authorList>
    </citation>
    <scope>NUCLEOTIDE SEQUENCE [LARGE SCALE GENOMIC DNA]</scope>
    <source>
        <strain evidence="8 9">CPB3-1</strain>
    </source>
</reference>
<comment type="similarity">
    <text evidence="7">Belongs to the shikimate kinase family.</text>
</comment>
<dbReference type="PRINTS" id="PR01100">
    <property type="entry name" value="SHIKIMTKNASE"/>
</dbReference>
<feature type="binding site" evidence="7">
    <location>
        <position position="117"/>
    </location>
    <ligand>
        <name>ATP</name>
        <dbReference type="ChEBI" id="CHEBI:30616"/>
    </ligand>
</feature>
<feature type="binding site" evidence="7">
    <location>
        <position position="57"/>
    </location>
    <ligand>
        <name>substrate</name>
    </ligand>
</feature>
<comment type="caution">
    <text evidence="7">Lacks conserved residue(s) required for the propagation of feature annotation.</text>
</comment>
<gene>
    <name evidence="7" type="primary">aroK</name>
    <name evidence="8" type="ORF">M3N64_04930</name>
</gene>
<comment type="subunit">
    <text evidence="7">Monomer.</text>
</comment>
<keyword evidence="2 7" id="KW-0808">Transferase</keyword>
<name>A0ABT0M8T3_9BACL</name>
<evidence type="ECO:0000256" key="3">
    <source>
        <dbReference type="ARBA" id="ARBA00022741"/>
    </source>
</evidence>